<name>A0A6P6RSQ3_9EIME</name>
<dbReference type="Pfam" id="PF02104">
    <property type="entry name" value="SURF1"/>
    <property type="match status" value="2"/>
</dbReference>
<proteinExistence type="inferred from homology"/>
<dbReference type="PANTHER" id="PTHR23427:SF2">
    <property type="entry name" value="SURFEIT LOCUS PROTEIN 1"/>
    <property type="match status" value="1"/>
</dbReference>
<organism evidence="6 7">
    <name type="scientific">Cyclospora cayetanensis</name>
    <dbReference type="NCBI Taxonomy" id="88456"/>
    <lineage>
        <taxon>Eukaryota</taxon>
        <taxon>Sar</taxon>
        <taxon>Alveolata</taxon>
        <taxon>Apicomplexa</taxon>
        <taxon>Conoidasida</taxon>
        <taxon>Coccidia</taxon>
        <taxon>Eucoccidiorida</taxon>
        <taxon>Eimeriorina</taxon>
        <taxon>Eimeriidae</taxon>
        <taxon>Cyclospora</taxon>
    </lineage>
</organism>
<comment type="caution">
    <text evidence="5">Lacks conserved residue(s) required for the propagation of feature annotation.</text>
</comment>
<gene>
    <name evidence="7" type="primary">LOC34617529</name>
</gene>
<dbReference type="AlphaFoldDB" id="A0A6P6RSQ3"/>
<dbReference type="InterPro" id="IPR045214">
    <property type="entry name" value="Surf1/Surf4"/>
</dbReference>
<dbReference type="InterPro" id="IPR002994">
    <property type="entry name" value="Surf1/Shy1"/>
</dbReference>
<dbReference type="OrthoDB" id="10040024at2759"/>
<reference evidence="7" key="1">
    <citation type="submission" date="2025-08" db="UniProtKB">
        <authorList>
            <consortium name="RefSeq"/>
        </authorList>
    </citation>
    <scope>IDENTIFICATION</scope>
</reference>
<feature type="transmembrane region" description="Helical" evidence="5">
    <location>
        <begin position="68"/>
        <end position="87"/>
    </location>
</feature>
<evidence type="ECO:0000256" key="4">
    <source>
        <dbReference type="ARBA" id="ARBA00023136"/>
    </source>
</evidence>
<comment type="subcellular location">
    <subcellularLocation>
        <location evidence="1">Membrane</location>
    </subcellularLocation>
    <subcellularLocation>
        <location evidence="5">Mitochondrion inner membrane</location>
        <topology evidence="5">Multi-pass membrane protein</topology>
    </subcellularLocation>
</comment>
<evidence type="ECO:0000256" key="3">
    <source>
        <dbReference type="ARBA" id="ARBA00022989"/>
    </source>
</evidence>
<dbReference type="Proteomes" id="UP000515125">
    <property type="component" value="Unplaced"/>
</dbReference>
<sequence>MPGQRLLPCTPEDAAILSKSETKYPSPQEVDGGIIVRIIAAKDAHRVSSPVLRVVRNRQYGIRKGERLRLALGGGLFTSVLVALGFWQLRRMEEKKQLIEYRRSHLATQPTVVTSSPFPWTLKAAAYSKERRHQTEVAAESASHIQPDAHVAEPASASSGVYASHRKTLGTSLVNHALDDNLDIVQHQEGAAGPVGTKGHRSGHLLAAASEDAIEAAVASWAYTPVVLHGVLDSTTELLVGPRPGLEVGTPGYCVVSPLRLKDGCVILVNKGHLPVKLAKLPPFPKAAIEDNDLFALVRQQQQQLARQKTAAMQQPERQVDEMQQLNSRYQYVDYGAQQRMEQLQLLAGSRTEPVGHVIVRGILEPGEVANSSFKSLMLKNRPHDGQFHVLNPRDLAKATPGIPNRAEAALLMVNAYSIVYDDDVLHQPEADAARTGSSCNVANRFMNYQHKQKADYLLFYADEHTHFNYACQWFLMGLCTAAMTVYKLIEVSRWRW</sequence>
<comment type="function">
    <text evidence="5">Probably involved in the biogenesis of the COX complex.</text>
</comment>
<evidence type="ECO:0000256" key="5">
    <source>
        <dbReference type="RuleBase" id="RU363076"/>
    </source>
</evidence>
<keyword evidence="2 5" id="KW-0812">Transmembrane</keyword>
<comment type="similarity">
    <text evidence="5">Belongs to the SURF1 family.</text>
</comment>
<protein>
    <recommendedName>
        <fullName evidence="5">SURF1-like protein</fullName>
    </recommendedName>
</protein>
<dbReference type="PANTHER" id="PTHR23427">
    <property type="entry name" value="SURFEIT LOCUS PROTEIN"/>
    <property type="match status" value="1"/>
</dbReference>
<evidence type="ECO:0000313" key="6">
    <source>
        <dbReference type="Proteomes" id="UP000515125"/>
    </source>
</evidence>
<evidence type="ECO:0000256" key="2">
    <source>
        <dbReference type="ARBA" id="ARBA00022692"/>
    </source>
</evidence>
<keyword evidence="5" id="KW-0999">Mitochondrion inner membrane</keyword>
<dbReference type="GeneID" id="34617529"/>
<dbReference type="GO" id="GO:0005743">
    <property type="term" value="C:mitochondrial inner membrane"/>
    <property type="evidence" value="ECO:0007669"/>
    <property type="project" value="UniProtKB-SubCell"/>
</dbReference>
<evidence type="ECO:0000313" key="7">
    <source>
        <dbReference type="RefSeq" id="XP_026190584.1"/>
    </source>
</evidence>
<accession>A0A6P6RSQ3</accession>
<keyword evidence="6" id="KW-1185">Reference proteome</keyword>
<keyword evidence="5" id="KW-0496">Mitochondrion</keyword>
<keyword evidence="4 5" id="KW-0472">Membrane</keyword>
<evidence type="ECO:0000256" key="1">
    <source>
        <dbReference type="ARBA" id="ARBA00004370"/>
    </source>
</evidence>
<keyword evidence="3 5" id="KW-1133">Transmembrane helix</keyword>
<dbReference type="RefSeq" id="XP_026190584.1">
    <property type="nucleotide sequence ID" value="XM_026334799.1"/>
</dbReference>